<reference evidence="1 2" key="1">
    <citation type="journal article" date="2004" name="Proc. Natl. Acad. Sci. U.S.A.">
        <title>Genomic analysis of Bacteroides fragilis reveals extensive DNA inversions regulating cell surface adaptation.</title>
        <authorList>
            <person name="Kuwahara T."/>
            <person name="Yamashita A."/>
            <person name="Hirakawa H."/>
            <person name="Nakayama H."/>
            <person name="Toh H."/>
            <person name="Okada N."/>
            <person name="Kuhara S."/>
            <person name="Hattori M."/>
            <person name="Hayashi T."/>
            <person name="Ohnishi Y."/>
        </authorList>
    </citation>
    <scope>NUCLEOTIDE SEQUENCE [LARGE SCALE GENOMIC DNA]</scope>
    <source>
        <strain evidence="1 2">YCH46</strain>
    </source>
</reference>
<gene>
    <name evidence="1" type="ordered locus">BF3840</name>
</gene>
<dbReference type="EMBL" id="AP006841">
    <property type="protein sequence ID" value="BAD50582.1"/>
    <property type="molecule type" value="Genomic_DNA"/>
</dbReference>
<accession>Q64PJ9</accession>
<dbReference type="PATRIC" id="fig|295405.11.peg.3687"/>
<dbReference type="Proteomes" id="UP000002197">
    <property type="component" value="Chromosome"/>
</dbReference>
<organism evidence="1 2">
    <name type="scientific">Bacteroides fragilis (strain YCH46)</name>
    <dbReference type="NCBI Taxonomy" id="295405"/>
    <lineage>
        <taxon>Bacteria</taxon>
        <taxon>Pseudomonadati</taxon>
        <taxon>Bacteroidota</taxon>
        <taxon>Bacteroidia</taxon>
        <taxon>Bacteroidales</taxon>
        <taxon>Bacteroidaceae</taxon>
        <taxon>Bacteroides</taxon>
    </lineage>
</organism>
<evidence type="ECO:0000313" key="1">
    <source>
        <dbReference type="EMBL" id="BAD50582.1"/>
    </source>
</evidence>
<sequence>MDKIINKIIGGDHIITLPWNPIYKRMTMTIGMTNGFVKEKGVSSLMVCNQPAAAVFWQEGMITTVKTTTNTNIFSFEFGGCAMARYRIKGQVYAAHIHSSNDYKVDCRDKWIDYIRQQSIIPLRIFRPDYFEDADDSWGLISEEGNCYSIGVKEIDNNDAQHYPVSFEVIHIHQHWVGTSVYDYTPILKHGMELQLRYLQVPDYLKRRHCVTRSQWENFWEKKKSQDLFRLIYL</sequence>
<dbReference type="AlphaFoldDB" id="Q64PJ9"/>
<name>Q64PJ9_BACFR</name>
<dbReference type="STRING" id="295405.BF3840"/>
<evidence type="ECO:0000313" key="2">
    <source>
        <dbReference type="Proteomes" id="UP000002197"/>
    </source>
</evidence>
<dbReference type="HOGENOM" id="CLU_1183109_0_0_10"/>
<dbReference type="RefSeq" id="WP_011203471.1">
    <property type="nucleotide sequence ID" value="NC_006347.1"/>
</dbReference>
<proteinExistence type="predicted"/>
<protein>
    <submittedName>
        <fullName evidence="1">Uncharacterized protein</fullName>
    </submittedName>
</protein>
<dbReference type="KEGG" id="bfr:BF3840"/>